<evidence type="ECO:0000313" key="1">
    <source>
        <dbReference type="EMBL" id="GBN87234.1"/>
    </source>
</evidence>
<accession>A0A4Y2SG67</accession>
<sequence>MQVLWLGRGFAAVKHGGLSATLVASHDLTQTWRPFYDLATSLAGTLYDNRLSRKCNFSRYLLGAEICDFREKKFCVTSRPIERVYVIAFDLGGGCSTRISLEECLLSSIHKGASKLLDAER</sequence>
<dbReference type="Proteomes" id="UP000499080">
    <property type="component" value="Unassembled WGS sequence"/>
</dbReference>
<gene>
    <name evidence="1" type="ORF">AVEN_10811_1</name>
</gene>
<keyword evidence="2" id="KW-1185">Reference proteome</keyword>
<evidence type="ECO:0000313" key="2">
    <source>
        <dbReference type="Proteomes" id="UP000499080"/>
    </source>
</evidence>
<dbReference type="AlphaFoldDB" id="A0A4Y2SG67"/>
<comment type="caution">
    <text evidence="1">The sequence shown here is derived from an EMBL/GenBank/DDBJ whole genome shotgun (WGS) entry which is preliminary data.</text>
</comment>
<name>A0A4Y2SG67_ARAVE</name>
<dbReference type="EMBL" id="BGPR01021705">
    <property type="protein sequence ID" value="GBN87234.1"/>
    <property type="molecule type" value="Genomic_DNA"/>
</dbReference>
<protein>
    <submittedName>
        <fullName evidence="1">Uncharacterized protein</fullName>
    </submittedName>
</protein>
<proteinExistence type="predicted"/>
<reference evidence="1 2" key="1">
    <citation type="journal article" date="2019" name="Sci. Rep.">
        <title>Orb-weaving spider Araneus ventricosus genome elucidates the spidroin gene catalogue.</title>
        <authorList>
            <person name="Kono N."/>
            <person name="Nakamura H."/>
            <person name="Ohtoshi R."/>
            <person name="Moran D.A.P."/>
            <person name="Shinohara A."/>
            <person name="Yoshida Y."/>
            <person name="Fujiwara M."/>
            <person name="Mori M."/>
            <person name="Tomita M."/>
            <person name="Arakawa K."/>
        </authorList>
    </citation>
    <scope>NUCLEOTIDE SEQUENCE [LARGE SCALE GENOMIC DNA]</scope>
</reference>
<organism evidence="1 2">
    <name type="scientific">Araneus ventricosus</name>
    <name type="common">Orbweaver spider</name>
    <name type="synonym">Epeira ventricosa</name>
    <dbReference type="NCBI Taxonomy" id="182803"/>
    <lineage>
        <taxon>Eukaryota</taxon>
        <taxon>Metazoa</taxon>
        <taxon>Ecdysozoa</taxon>
        <taxon>Arthropoda</taxon>
        <taxon>Chelicerata</taxon>
        <taxon>Arachnida</taxon>
        <taxon>Araneae</taxon>
        <taxon>Araneomorphae</taxon>
        <taxon>Entelegynae</taxon>
        <taxon>Araneoidea</taxon>
        <taxon>Araneidae</taxon>
        <taxon>Araneus</taxon>
    </lineage>
</organism>